<dbReference type="AlphaFoldDB" id="A0A940DQL5"/>
<gene>
    <name evidence="1" type="ORF">IAB75_01465</name>
</gene>
<dbReference type="Proteomes" id="UP000725002">
    <property type="component" value="Unassembled WGS sequence"/>
</dbReference>
<name>A0A940DQL5_9BACT</name>
<dbReference type="EMBL" id="JADILV010000009">
    <property type="protein sequence ID" value="MBO8482779.1"/>
    <property type="molecule type" value="Genomic_DNA"/>
</dbReference>
<accession>A0A940DQL5</accession>
<protein>
    <submittedName>
        <fullName evidence="1">Uncharacterized protein</fullName>
    </submittedName>
</protein>
<evidence type="ECO:0000313" key="2">
    <source>
        <dbReference type="Proteomes" id="UP000725002"/>
    </source>
</evidence>
<sequence>MTKLQNLFSGLFGKPRKQTIDIIFPTSWETMTLQQFRDVCQILSSPHGRHETLFLCLCKLSGIRPDVQTRHDPEQMKDRLAFIIDGKSYIIGASAIREACSRLEFILDGIGLPPSPFPEVDRKLYGISFGKYYSADSYMLRASAEHNQAYIKEAVKVLTDGRKRKLLPWERQAAVIWWNGVKRYLMDKYPHVLEEGENISDRSQADILQDILSVMNGNRPQENDSILGCDVHSVLYSLNTIYRNAKQRSHK</sequence>
<organism evidence="1 2">
    <name type="scientific">Candidatus Cryptobacteroides avicola</name>
    <dbReference type="NCBI Taxonomy" id="2840757"/>
    <lineage>
        <taxon>Bacteria</taxon>
        <taxon>Pseudomonadati</taxon>
        <taxon>Bacteroidota</taxon>
        <taxon>Bacteroidia</taxon>
        <taxon>Bacteroidales</taxon>
        <taxon>Candidatus Cryptobacteroides</taxon>
    </lineage>
</organism>
<reference evidence="1" key="1">
    <citation type="submission" date="2020-10" db="EMBL/GenBank/DDBJ databases">
        <authorList>
            <person name="Gilroy R."/>
        </authorList>
    </citation>
    <scope>NUCLEOTIDE SEQUENCE</scope>
    <source>
        <strain evidence="1">G3-8215</strain>
    </source>
</reference>
<evidence type="ECO:0000313" key="1">
    <source>
        <dbReference type="EMBL" id="MBO8482779.1"/>
    </source>
</evidence>
<reference evidence="1" key="2">
    <citation type="journal article" date="2021" name="PeerJ">
        <title>Extensive microbial diversity within the chicken gut microbiome revealed by metagenomics and culture.</title>
        <authorList>
            <person name="Gilroy R."/>
            <person name="Ravi A."/>
            <person name="Getino M."/>
            <person name="Pursley I."/>
            <person name="Horton D.L."/>
            <person name="Alikhan N.F."/>
            <person name="Baker D."/>
            <person name="Gharbi K."/>
            <person name="Hall N."/>
            <person name="Watson M."/>
            <person name="Adriaenssens E.M."/>
            <person name="Foster-Nyarko E."/>
            <person name="Jarju S."/>
            <person name="Secka A."/>
            <person name="Antonio M."/>
            <person name="Oren A."/>
            <person name="Chaudhuri R.R."/>
            <person name="La Ragione R."/>
            <person name="Hildebrand F."/>
            <person name="Pallen M.J."/>
        </authorList>
    </citation>
    <scope>NUCLEOTIDE SEQUENCE</scope>
    <source>
        <strain evidence="1">G3-8215</strain>
    </source>
</reference>
<comment type="caution">
    <text evidence="1">The sequence shown here is derived from an EMBL/GenBank/DDBJ whole genome shotgun (WGS) entry which is preliminary data.</text>
</comment>
<proteinExistence type="predicted"/>